<keyword evidence="4 13" id="KW-0808">Transferase</keyword>
<evidence type="ECO:0000256" key="11">
    <source>
        <dbReference type="ARBA" id="ARBA00023209"/>
    </source>
</evidence>
<dbReference type="EMBL" id="ML119733">
    <property type="protein sequence ID" value="RPA77039.1"/>
    <property type="molecule type" value="Genomic_DNA"/>
</dbReference>
<evidence type="ECO:0000256" key="9">
    <source>
        <dbReference type="ARBA" id="ARBA00023098"/>
    </source>
</evidence>
<name>A0A3N4HTN1_ASCIM</name>
<keyword evidence="3 13" id="KW-0489">Methyltransferase</keyword>
<evidence type="ECO:0000256" key="2">
    <source>
        <dbReference type="ARBA" id="ARBA00022516"/>
    </source>
</evidence>
<dbReference type="HAMAP" id="MF_03217">
    <property type="entry name" value="PEMT"/>
    <property type="match status" value="1"/>
</dbReference>
<feature type="transmembrane region" description="Helical" evidence="13 14">
    <location>
        <begin position="377"/>
        <end position="396"/>
    </location>
</feature>
<dbReference type="GO" id="GO:0004608">
    <property type="term" value="F:phosphatidylethanolamine N-methyltransferase activity"/>
    <property type="evidence" value="ECO:0007669"/>
    <property type="project" value="UniProtKB-UniRule"/>
</dbReference>
<dbReference type="PROSITE" id="PS51598">
    <property type="entry name" value="SAM_CHO2"/>
    <property type="match status" value="1"/>
</dbReference>
<evidence type="ECO:0000256" key="8">
    <source>
        <dbReference type="ARBA" id="ARBA00022989"/>
    </source>
</evidence>
<keyword evidence="10 13" id="KW-0472">Membrane</keyword>
<dbReference type="GO" id="GO:0006656">
    <property type="term" value="P:phosphatidylcholine biosynthetic process"/>
    <property type="evidence" value="ECO:0007669"/>
    <property type="project" value="UniProtKB-UniRule"/>
</dbReference>
<evidence type="ECO:0000256" key="4">
    <source>
        <dbReference type="ARBA" id="ARBA00022679"/>
    </source>
</evidence>
<comment type="subcellular location">
    <subcellularLocation>
        <location evidence="1">Endomembrane system</location>
        <topology evidence="1">Multi-pass membrane protein</topology>
    </subcellularLocation>
    <subcellularLocation>
        <location evidence="13 14">Endoplasmic reticulum membrane</location>
        <topology evidence="13 14">Multi-pass membrane protein</topology>
    </subcellularLocation>
</comment>
<feature type="transmembrane region" description="Helical" evidence="13 14">
    <location>
        <begin position="402"/>
        <end position="426"/>
    </location>
</feature>
<evidence type="ECO:0000256" key="7">
    <source>
        <dbReference type="ARBA" id="ARBA00022824"/>
    </source>
</evidence>
<gene>
    <name evidence="16" type="ORF">BJ508DRAFT_213188</name>
</gene>
<dbReference type="Pfam" id="PF04191">
    <property type="entry name" value="PEMT"/>
    <property type="match status" value="2"/>
</dbReference>
<comment type="similarity">
    <text evidence="13 14">Belongs to the class VI-like SAM-binding methyltransferase superfamily. CHO2 family.</text>
</comment>
<dbReference type="Proteomes" id="UP000275078">
    <property type="component" value="Unassembled WGS sequence"/>
</dbReference>
<feature type="transmembrane region" description="Helical" evidence="13 14">
    <location>
        <begin position="213"/>
        <end position="232"/>
    </location>
</feature>
<dbReference type="Gene3D" id="1.20.120.1630">
    <property type="match status" value="1"/>
</dbReference>
<feature type="transmembrane region" description="Helical" evidence="13 14">
    <location>
        <begin position="100"/>
        <end position="122"/>
    </location>
</feature>
<keyword evidence="12 13" id="KW-1208">Phospholipid metabolism</keyword>
<dbReference type="PIRSF" id="PIRSF000383">
    <property type="entry name" value="PEAMT"/>
    <property type="match status" value="1"/>
</dbReference>
<comment type="caution">
    <text evidence="13 14">Lacks conserved residue(s) required for the propagation of feature annotation.</text>
</comment>
<accession>A0A3N4HTN1</accession>
<evidence type="ECO:0000256" key="3">
    <source>
        <dbReference type="ARBA" id="ARBA00022603"/>
    </source>
</evidence>
<dbReference type="OrthoDB" id="4583at2759"/>
<feature type="transmembrane region" description="Helical" evidence="13 14">
    <location>
        <begin position="78"/>
        <end position="94"/>
    </location>
</feature>
<feature type="transmembrane region" description="Helical" evidence="13 14">
    <location>
        <begin position="551"/>
        <end position="578"/>
    </location>
</feature>
<dbReference type="GO" id="GO:0032259">
    <property type="term" value="P:methylation"/>
    <property type="evidence" value="ECO:0007669"/>
    <property type="project" value="UniProtKB-KW"/>
</dbReference>
<protein>
    <recommendedName>
        <fullName evidence="13 14">Phosphatidylethanolamine N-methyltransferase</fullName>
        <shortName evidence="13">PE methyltransferase</shortName>
        <shortName evidence="13 14">PEAMT</shortName>
        <shortName evidence="13">PEMT</shortName>
        <ecNumber evidence="13 14">2.1.1.17</ecNumber>
    </recommendedName>
</protein>
<keyword evidence="11 13" id="KW-0594">Phospholipid biosynthesis</keyword>
<keyword evidence="17" id="KW-1185">Reference proteome</keyword>
<dbReference type="PANTHER" id="PTHR32138:SF0">
    <property type="entry name" value="PHOSPHATIDYLETHANOLAMINE N-METHYLTRANSFERASE"/>
    <property type="match status" value="1"/>
</dbReference>
<dbReference type="PANTHER" id="PTHR32138">
    <property type="entry name" value="PHOSPHATIDYLETHANOLAMINE N-METHYLTRANSFERASE"/>
    <property type="match status" value="1"/>
</dbReference>
<comment type="function">
    <text evidence="13 14">Catalyzes the first step of the methylation pathway of phosphatidylcholine biosynthesis, the SAM-dependent methylation of phosphatidylethanolamine (PE) to phosphatidylmonomethylethanolamine (PMME).</text>
</comment>
<dbReference type="AlphaFoldDB" id="A0A3N4HTN1"/>
<evidence type="ECO:0000313" key="17">
    <source>
        <dbReference type="Proteomes" id="UP000275078"/>
    </source>
</evidence>
<dbReference type="Gene3D" id="2.60.40.2840">
    <property type="match status" value="1"/>
</dbReference>
<evidence type="ECO:0000256" key="14">
    <source>
        <dbReference type="RuleBase" id="RU361122"/>
    </source>
</evidence>
<proteinExistence type="inferred from homology"/>
<evidence type="ECO:0000256" key="13">
    <source>
        <dbReference type="HAMAP-Rule" id="MF_03217"/>
    </source>
</evidence>
<reference evidence="16 17" key="1">
    <citation type="journal article" date="2018" name="Nat. Ecol. Evol.">
        <title>Pezizomycetes genomes reveal the molecular basis of ectomycorrhizal truffle lifestyle.</title>
        <authorList>
            <person name="Murat C."/>
            <person name="Payen T."/>
            <person name="Noel B."/>
            <person name="Kuo A."/>
            <person name="Morin E."/>
            <person name="Chen J."/>
            <person name="Kohler A."/>
            <person name="Krizsan K."/>
            <person name="Balestrini R."/>
            <person name="Da Silva C."/>
            <person name="Montanini B."/>
            <person name="Hainaut M."/>
            <person name="Levati E."/>
            <person name="Barry K.W."/>
            <person name="Belfiori B."/>
            <person name="Cichocki N."/>
            <person name="Clum A."/>
            <person name="Dockter R.B."/>
            <person name="Fauchery L."/>
            <person name="Guy J."/>
            <person name="Iotti M."/>
            <person name="Le Tacon F."/>
            <person name="Lindquist E.A."/>
            <person name="Lipzen A."/>
            <person name="Malagnac F."/>
            <person name="Mello A."/>
            <person name="Molinier V."/>
            <person name="Miyauchi S."/>
            <person name="Poulain J."/>
            <person name="Riccioni C."/>
            <person name="Rubini A."/>
            <person name="Sitrit Y."/>
            <person name="Splivallo R."/>
            <person name="Traeger S."/>
            <person name="Wang M."/>
            <person name="Zifcakova L."/>
            <person name="Wipf D."/>
            <person name="Zambonelli A."/>
            <person name="Paolocci F."/>
            <person name="Nowrousian M."/>
            <person name="Ottonello S."/>
            <person name="Baldrian P."/>
            <person name="Spatafora J.W."/>
            <person name="Henrissat B."/>
            <person name="Nagy L.G."/>
            <person name="Aury J.M."/>
            <person name="Wincker P."/>
            <person name="Grigoriev I.V."/>
            <person name="Bonfante P."/>
            <person name="Martin F.M."/>
        </authorList>
    </citation>
    <scope>NUCLEOTIDE SEQUENCE [LARGE SCALE GENOMIC DNA]</scope>
    <source>
        <strain evidence="16 17">RN42</strain>
    </source>
</reference>
<keyword evidence="9 13" id="KW-0443">Lipid metabolism</keyword>
<dbReference type="InterPro" id="IPR016219">
    <property type="entry name" value="Phosphatid-EA_MeTrfase_fun"/>
</dbReference>
<feature type="region of interest" description="Disordered" evidence="15">
    <location>
        <begin position="1"/>
        <end position="21"/>
    </location>
</feature>
<dbReference type="InterPro" id="IPR007318">
    <property type="entry name" value="Phopholipid_MeTrfase"/>
</dbReference>
<feature type="transmembrane region" description="Helical" evidence="13 14">
    <location>
        <begin position="456"/>
        <end position="476"/>
    </location>
</feature>
<feature type="transmembrane region" description="Helical" evidence="13 14">
    <location>
        <begin position="284"/>
        <end position="309"/>
    </location>
</feature>
<feature type="transmembrane region" description="Helical" evidence="13 14">
    <location>
        <begin position="187"/>
        <end position="207"/>
    </location>
</feature>
<dbReference type="STRING" id="1160509.A0A3N4HTN1"/>
<evidence type="ECO:0000256" key="12">
    <source>
        <dbReference type="ARBA" id="ARBA00023264"/>
    </source>
</evidence>
<dbReference type="EC" id="2.1.1.17" evidence="13 14"/>
<dbReference type="GO" id="GO:0005789">
    <property type="term" value="C:endoplasmic reticulum membrane"/>
    <property type="evidence" value="ECO:0007669"/>
    <property type="project" value="UniProtKB-SubCell"/>
</dbReference>
<evidence type="ECO:0000256" key="1">
    <source>
        <dbReference type="ARBA" id="ARBA00004127"/>
    </source>
</evidence>
<evidence type="ECO:0000256" key="10">
    <source>
        <dbReference type="ARBA" id="ARBA00023136"/>
    </source>
</evidence>
<comment type="pathway">
    <text evidence="13 14">Phospholipid metabolism; phosphatidylcholine biosynthesis.</text>
</comment>
<dbReference type="UniPathway" id="UPA00753"/>
<organism evidence="16 17">
    <name type="scientific">Ascobolus immersus RN42</name>
    <dbReference type="NCBI Taxonomy" id="1160509"/>
    <lineage>
        <taxon>Eukaryota</taxon>
        <taxon>Fungi</taxon>
        <taxon>Dikarya</taxon>
        <taxon>Ascomycota</taxon>
        <taxon>Pezizomycotina</taxon>
        <taxon>Pezizomycetes</taxon>
        <taxon>Pezizales</taxon>
        <taxon>Ascobolaceae</taxon>
        <taxon>Ascobolus</taxon>
    </lineage>
</organism>
<evidence type="ECO:0000256" key="15">
    <source>
        <dbReference type="SAM" id="MobiDB-lite"/>
    </source>
</evidence>
<keyword evidence="7 13" id="KW-0256">Endoplasmic reticulum</keyword>
<keyword evidence="5 13" id="KW-0949">S-adenosyl-L-methionine</keyword>
<sequence length="930" mass="105298">MASTLKSEPAGSTLKPRKHSVSIQDEIEMIPQLDEEEVQKERKTMGRTPDGQVFVVPPTHDMVSTLLHPGEPKNMSDIIVLSIIATHFLFFWYLPQSIRVPTLCAIFLFWRLSYNVGIGYLLDIQSKKRRLVTWAQKSGIFDEAKNPTLYNLVKKEITAKVTSEDYDFDKAPIEFNTWLVFRRLVDLILMCDFVSYSLFAFSCYSLPAGESSVLTMARWAGGLILIVFNLWVKLDAHRVVKDYAWYWGDFFFLVDQNLTFDGVFEMAPHPMYSVGYAGYYGLSLIVASYTVLFTSLIAHALQFAFLTIVENPRMFFHIDKTYNPPAPRRKSMPPAVEENLSNLDTASVTSSNPTQTIAVTEDLHEAHPLLASKDLHYSIHLVTFLLGFYLAALTLLTPTTRFIQGLFVFNALIWRLFFGFGIGAILRAQSKHRYWIRHFLKVGDTREAAWAQWKNLFHISMFMCYGSLVAAGWKMYSLPTDWTKDYTLLKHTVGALLIALQCWTATSIYESLGEYGWFYGDFFYEKHSKLTYSGIYRYVNNPERLFGVAGVWGIVLITGSTAMLLLAIVSHVSVLLFLHLVEKPHMEKLYGDQVRQEAGIVKNIKRVVPPQVKQFQGSIDKILSETTDFVEEFVESALPRFSAGVRGVIQDTRFLISQYPAKLTITQLADDLANYDQKLYSLRILNATQKATDDTASDSRFLSVAYAEPIRIQWTAPVNHSKKDWIGLYRVADNRSREVSQIASLGRWSAVSKGSYEDDFESGILSHDVPASSPDGPIVTGEIVFSGDKLFWKAGVYEFRYHHDGKHNVMALSPPFEVSFDRWSECHVMRGDEKEEERAVAEALLPLVRACFEGDVEVAPDTVEEEFGVLGEKKFAGRVVYAVKEIFGVDFAPGVVQADGNVKKLAWRICNAKRVLVSLTSVQPDASRAT</sequence>
<keyword evidence="8 13" id="KW-1133">Transmembrane helix</keyword>
<keyword evidence="2 13" id="KW-0444">Lipid biosynthesis</keyword>
<comment type="catalytic activity">
    <reaction evidence="13 14">
        <text>a 1,2-diacyl-sn-glycero-3-phosphoethanolamine + S-adenosyl-L-methionine = a 1,2-diacyl-sn-glycero-3-phospho-N-methylethanolamine + S-adenosyl-L-homocysteine + H(+)</text>
        <dbReference type="Rhea" id="RHEA:11164"/>
        <dbReference type="ChEBI" id="CHEBI:15378"/>
        <dbReference type="ChEBI" id="CHEBI:57856"/>
        <dbReference type="ChEBI" id="CHEBI:59789"/>
        <dbReference type="ChEBI" id="CHEBI:64573"/>
        <dbReference type="ChEBI" id="CHEBI:64612"/>
        <dbReference type="EC" id="2.1.1.17"/>
    </reaction>
</comment>
<evidence type="ECO:0000256" key="6">
    <source>
        <dbReference type="ARBA" id="ARBA00022692"/>
    </source>
</evidence>
<keyword evidence="6 13" id="KW-0812">Transmembrane</keyword>
<evidence type="ECO:0000256" key="5">
    <source>
        <dbReference type="ARBA" id="ARBA00022691"/>
    </source>
</evidence>
<evidence type="ECO:0000313" key="16">
    <source>
        <dbReference type="EMBL" id="RPA77039.1"/>
    </source>
</evidence>